<dbReference type="SUPFAM" id="SSF51197">
    <property type="entry name" value="Clavaminate synthase-like"/>
    <property type="match status" value="1"/>
</dbReference>
<dbReference type="Proteomes" id="UP000075787">
    <property type="component" value="Unassembled WGS sequence"/>
</dbReference>
<dbReference type="OrthoDB" id="21825at2"/>
<dbReference type="Pfam" id="PF03171">
    <property type="entry name" value="2OG-FeII_Oxy"/>
    <property type="match status" value="1"/>
</dbReference>
<evidence type="ECO:0000256" key="10">
    <source>
        <dbReference type="RuleBase" id="RU003682"/>
    </source>
</evidence>
<protein>
    <recommendedName>
        <fullName evidence="4">2-oxoglutarate-dependent ethylene/succinate-forming enzyme</fullName>
        <ecNumber evidence="3">1.13.12.19</ecNumber>
        <ecNumber evidence="2">1.14.20.7</ecNumber>
    </recommendedName>
    <alternativeName>
        <fullName evidence="6">2-oxoglutarate dioxygenase (ethylene-forming)</fullName>
    </alternativeName>
    <alternativeName>
        <fullName evidence="7">2-oxoglutarate/L-arginine monooxygenase/decarboxylase (succinate-forming)</fullName>
    </alternativeName>
</protein>
<evidence type="ECO:0000256" key="2">
    <source>
        <dbReference type="ARBA" id="ARBA00012293"/>
    </source>
</evidence>
<keyword evidence="10" id="KW-0560">Oxidoreductase</keyword>
<dbReference type="GO" id="GO:0009693">
    <property type="term" value="P:ethylene biosynthetic process"/>
    <property type="evidence" value="ECO:0007669"/>
    <property type="project" value="UniProtKB-KW"/>
</dbReference>
<comment type="pathway">
    <text evidence="1">Alkene biosynthesis; ethylene biosynthesis via 2-oxoglutarate.</text>
</comment>
<keyword evidence="10" id="KW-0408">Iron</keyword>
<dbReference type="PROSITE" id="PS51471">
    <property type="entry name" value="FE2OG_OXY"/>
    <property type="match status" value="1"/>
</dbReference>
<dbReference type="InterPro" id="IPR027443">
    <property type="entry name" value="IPNS-like_sf"/>
</dbReference>
<evidence type="ECO:0000313" key="12">
    <source>
        <dbReference type="EMBL" id="KYO51291.1"/>
    </source>
</evidence>
<dbReference type="InterPro" id="IPR044861">
    <property type="entry name" value="IPNS-like_FE2OG_OXY"/>
</dbReference>
<proteinExistence type="inferred from homology"/>
<sequence length="322" mass="35563">MTPNDQAPWRLERGAIYGDVYGKRIDDRPADRAADLRTARLDGDALAFEDPAACEQALHDGVFRLVMPADFPTAAADLFARSFHLGPEVEPYGRFRGLTAERFGDPLLGFHERINQIEQFLLERRFWAGTYPPEIAAAGEALTRIAGQVLRAVLALTDIPPKLWDVATGGCSGGRGSYHLTFNHYRPAMAGIGLASHKDDGFLTILRTTAAGLEVNRDDRWESVAPDPDVFVINFGLSMEVLTRHSARPVRAIMHRVRHQTADRSSFGHFSSSHCAPGEDQAGIHAFSSIHGLRRVCGSRELIDANDEEIYQGTRPYAEDTP</sequence>
<dbReference type="AlphaFoldDB" id="A0A162KHJ7"/>
<evidence type="ECO:0000256" key="7">
    <source>
        <dbReference type="ARBA" id="ARBA00031282"/>
    </source>
</evidence>
<comment type="catalytic activity">
    <reaction evidence="8">
        <text>2-oxoglutarate + O2 + 2 H(+) = ethene + 3 CO2 + H2O</text>
        <dbReference type="Rhea" id="RHEA:31523"/>
        <dbReference type="ChEBI" id="CHEBI:15377"/>
        <dbReference type="ChEBI" id="CHEBI:15378"/>
        <dbReference type="ChEBI" id="CHEBI:15379"/>
        <dbReference type="ChEBI" id="CHEBI:16526"/>
        <dbReference type="ChEBI" id="CHEBI:16810"/>
        <dbReference type="ChEBI" id="CHEBI:18153"/>
        <dbReference type="EC" id="1.13.12.19"/>
    </reaction>
</comment>
<dbReference type="Gene3D" id="2.60.120.330">
    <property type="entry name" value="B-lactam Antibiotic, Isopenicillin N Synthase, Chain"/>
    <property type="match status" value="1"/>
</dbReference>
<organism evidence="12 13">
    <name type="scientific">Tistrella mobilis</name>
    <dbReference type="NCBI Taxonomy" id="171437"/>
    <lineage>
        <taxon>Bacteria</taxon>
        <taxon>Pseudomonadati</taxon>
        <taxon>Pseudomonadota</taxon>
        <taxon>Alphaproteobacteria</taxon>
        <taxon>Geminicoccales</taxon>
        <taxon>Geminicoccaceae</taxon>
        <taxon>Tistrella</taxon>
    </lineage>
</organism>
<evidence type="ECO:0000256" key="9">
    <source>
        <dbReference type="ARBA" id="ARBA00049359"/>
    </source>
</evidence>
<keyword evidence="10" id="KW-0479">Metal-binding</keyword>
<dbReference type="EC" id="1.14.20.7" evidence="2"/>
<comment type="similarity">
    <text evidence="10">Belongs to the iron/ascorbate-dependent oxidoreductase family.</text>
</comment>
<evidence type="ECO:0000256" key="6">
    <source>
        <dbReference type="ARBA" id="ARBA00031011"/>
    </source>
</evidence>
<evidence type="ECO:0000256" key="1">
    <source>
        <dbReference type="ARBA" id="ARBA00004767"/>
    </source>
</evidence>
<dbReference type="EC" id="1.13.12.19" evidence="3"/>
<evidence type="ECO:0000256" key="3">
    <source>
        <dbReference type="ARBA" id="ARBA00012531"/>
    </source>
</evidence>
<accession>A0A162KHJ7</accession>
<dbReference type="EMBL" id="LPZR01000176">
    <property type="protein sequence ID" value="KYO51291.1"/>
    <property type="molecule type" value="Genomic_DNA"/>
</dbReference>
<evidence type="ECO:0000256" key="8">
    <source>
        <dbReference type="ARBA" id="ARBA00047725"/>
    </source>
</evidence>
<dbReference type="GeneID" id="97239487"/>
<evidence type="ECO:0000259" key="11">
    <source>
        <dbReference type="PROSITE" id="PS51471"/>
    </source>
</evidence>
<evidence type="ECO:0000256" key="4">
    <source>
        <dbReference type="ARBA" id="ARBA00019045"/>
    </source>
</evidence>
<reference evidence="12 13" key="1">
    <citation type="submission" date="2015-12" db="EMBL/GenBank/DDBJ databases">
        <title>Genome sequence of Tistrella mobilis MCCC 1A02139.</title>
        <authorList>
            <person name="Lu L."/>
            <person name="Lai Q."/>
            <person name="Shao Z."/>
            <person name="Qian P."/>
        </authorList>
    </citation>
    <scope>NUCLEOTIDE SEQUENCE [LARGE SCALE GENOMIC DNA]</scope>
    <source>
        <strain evidence="12 13">MCCC 1A02139</strain>
    </source>
</reference>
<evidence type="ECO:0000313" key="13">
    <source>
        <dbReference type="Proteomes" id="UP000075787"/>
    </source>
</evidence>
<feature type="domain" description="Fe2OG dioxygenase" evidence="11">
    <location>
        <begin position="176"/>
        <end position="273"/>
    </location>
</feature>
<dbReference type="GO" id="GO:0046872">
    <property type="term" value="F:metal ion binding"/>
    <property type="evidence" value="ECO:0007669"/>
    <property type="project" value="UniProtKB-KW"/>
</dbReference>
<dbReference type="RefSeq" id="WP_062766528.1">
    <property type="nucleotide sequence ID" value="NZ_CP121043.1"/>
</dbReference>
<dbReference type="GO" id="GO:0102276">
    <property type="term" value="F:2-oxoglutarate oxygenase/decarboxylase (ethylene-forming) activity"/>
    <property type="evidence" value="ECO:0007669"/>
    <property type="project" value="UniProtKB-EC"/>
</dbReference>
<dbReference type="InterPro" id="IPR005123">
    <property type="entry name" value="Oxoglu/Fe-dep_dioxygenase_dom"/>
</dbReference>
<name>A0A162KHJ7_9PROT</name>
<evidence type="ECO:0000256" key="5">
    <source>
        <dbReference type="ARBA" id="ARBA00022666"/>
    </source>
</evidence>
<keyword evidence="5" id="KW-0266">Ethylene biosynthesis</keyword>
<comment type="catalytic activity">
    <reaction evidence="9">
        <text>L-arginine + 2-oxoglutarate + O2 = guanidine + L-glutamate 5-semialdehyde + succinate + CO2</text>
        <dbReference type="Rhea" id="RHEA:31535"/>
        <dbReference type="ChEBI" id="CHEBI:15379"/>
        <dbReference type="ChEBI" id="CHEBI:16526"/>
        <dbReference type="ChEBI" id="CHEBI:16810"/>
        <dbReference type="ChEBI" id="CHEBI:30031"/>
        <dbReference type="ChEBI" id="CHEBI:30087"/>
        <dbReference type="ChEBI" id="CHEBI:32682"/>
        <dbReference type="ChEBI" id="CHEBI:58066"/>
        <dbReference type="EC" id="1.14.20.7"/>
    </reaction>
</comment>
<comment type="caution">
    <text evidence="12">The sequence shown here is derived from an EMBL/GenBank/DDBJ whole genome shotgun (WGS) entry which is preliminary data.</text>
</comment>
<dbReference type="InterPro" id="IPR050231">
    <property type="entry name" value="Iron_ascorbate_oxido_reductase"/>
</dbReference>
<dbReference type="PANTHER" id="PTHR47990">
    <property type="entry name" value="2-OXOGLUTARATE (2OG) AND FE(II)-DEPENDENT OXYGENASE SUPERFAMILY PROTEIN-RELATED"/>
    <property type="match status" value="1"/>
</dbReference>
<gene>
    <name evidence="12" type="ORF">AUP44_09500</name>
</gene>